<organism evidence="1 2">
    <name type="scientific">Microbacterium maritypicum</name>
    <name type="common">Microbacterium liquefaciens</name>
    <dbReference type="NCBI Taxonomy" id="33918"/>
    <lineage>
        <taxon>Bacteria</taxon>
        <taxon>Bacillati</taxon>
        <taxon>Actinomycetota</taxon>
        <taxon>Actinomycetes</taxon>
        <taxon>Micrococcales</taxon>
        <taxon>Microbacteriaceae</taxon>
        <taxon>Microbacterium</taxon>
    </lineage>
</organism>
<sequence>MTRQVGGGAARTSPAVDAEHLSALDAGLAASRTLSDALAIDHTILFRNVFPDADAALRAEVAEAQQLGILKRMTRIGAALATRCDSGEIEDMAVHPSDTVRGWACFLIAAQPSATPVVVLDRLRRFADDEHFAVREWVWMAARPVLVTDLDASIDLLAAWTGDPSERVRRFASEALRPRGVWAAHIPALKKQPERGEPILHPLRDDPSRYVQDSVANWINDAAKTRPDWAVELCDRWGAASDDAATARIITRALRSLARSSAG</sequence>
<dbReference type="EMBL" id="CP118606">
    <property type="protein sequence ID" value="WEF21121.1"/>
    <property type="molecule type" value="Genomic_DNA"/>
</dbReference>
<dbReference type="Proteomes" id="UP001214756">
    <property type="component" value="Chromosome"/>
</dbReference>
<dbReference type="SUPFAM" id="SSF48371">
    <property type="entry name" value="ARM repeat"/>
    <property type="match status" value="1"/>
</dbReference>
<gene>
    <name evidence="1" type="ORF">PWF71_00205</name>
</gene>
<protein>
    <submittedName>
        <fullName evidence="1">HEAT repeat domain-containing protein</fullName>
    </submittedName>
</protein>
<name>A0AAJ5VBC9_MICMQ</name>
<dbReference type="InterPro" id="IPR016024">
    <property type="entry name" value="ARM-type_fold"/>
</dbReference>
<reference evidence="1" key="1">
    <citation type="submission" date="2023-02" db="EMBL/GenBank/DDBJ databases">
        <title>Genome sequence of Microbacterium liquefaciens B1075.</title>
        <authorList>
            <person name="Cao J."/>
            <person name="Li X."/>
        </authorList>
    </citation>
    <scope>NUCLEOTIDE SEQUENCE</scope>
    <source>
        <strain evidence="1">B1075</strain>
    </source>
</reference>
<dbReference type="RefSeq" id="WP_051056565.1">
    <property type="nucleotide sequence ID" value="NZ_CP118606.1"/>
</dbReference>
<accession>A0AAJ5VBC9</accession>
<dbReference type="AlphaFoldDB" id="A0AAJ5VBC9"/>
<dbReference type="Pfam" id="PF13646">
    <property type="entry name" value="HEAT_2"/>
    <property type="match status" value="1"/>
</dbReference>
<dbReference type="Gene3D" id="1.25.40.290">
    <property type="entry name" value="ARM repeat domains"/>
    <property type="match status" value="1"/>
</dbReference>
<evidence type="ECO:0000313" key="1">
    <source>
        <dbReference type="EMBL" id="WEF21121.1"/>
    </source>
</evidence>
<proteinExistence type="predicted"/>
<evidence type="ECO:0000313" key="2">
    <source>
        <dbReference type="Proteomes" id="UP001214756"/>
    </source>
</evidence>